<evidence type="ECO:0000313" key="5">
    <source>
        <dbReference type="EMBL" id="NMP23609.1"/>
    </source>
</evidence>
<keyword evidence="6" id="KW-1185">Reference proteome</keyword>
<organism evidence="5 6">
    <name type="scientific">Sulfobacillus harzensis</name>
    <dbReference type="NCBI Taxonomy" id="2729629"/>
    <lineage>
        <taxon>Bacteria</taxon>
        <taxon>Bacillati</taxon>
        <taxon>Bacillota</taxon>
        <taxon>Clostridia</taxon>
        <taxon>Eubacteriales</taxon>
        <taxon>Clostridiales Family XVII. Incertae Sedis</taxon>
        <taxon>Sulfobacillus</taxon>
    </lineage>
</organism>
<dbReference type="Pfam" id="PF00248">
    <property type="entry name" value="Aldo_ket_red"/>
    <property type="match status" value="1"/>
</dbReference>
<evidence type="ECO:0000313" key="6">
    <source>
        <dbReference type="Proteomes" id="UP000533476"/>
    </source>
</evidence>
<protein>
    <submittedName>
        <fullName evidence="5">Aldo/keto reductase</fullName>
    </submittedName>
</protein>
<dbReference type="PRINTS" id="PR00069">
    <property type="entry name" value="ALDKETRDTASE"/>
</dbReference>
<feature type="domain" description="NADP-dependent oxidoreductase" evidence="4">
    <location>
        <begin position="14"/>
        <end position="268"/>
    </location>
</feature>
<reference evidence="5 6" key="1">
    <citation type="submission" date="2020-04" db="EMBL/GenBank/DDBJ databases">
        <authorList>
            <person name="Zhang R."/>
            <person name="Schippers A."/>
        </authorList>
    </citation>
    <scope>NUCLEOTIDE SEQUENCE [LARGE SCALE GENOMIC DNA]</scope>
    <source>
        <strain evidence="5 6">DSM 109850</strain>
    </source>
</reference>
<feature type="binding site" evidence="2">
    <location>
        <position position="110"/>
    </location>
    <ligand>
        <name>substrate</name>
    </ligand>
</feature>
<dbReference type="EMBL" id="JABBVZ010000058">
    <property type="protein sequence ID" value="NMP23609.1"/>
    <property type="molecule type" value="Genomic_DNA"/>
</dbReference>
<gene>
    <name evidence="5" type="ORF">HIJ39_14785</name>
</gene>
<dbReference type="RefSeq" id="WP_169101034.1">
    <property type="nucleotide sequence ID" value="NZ_JABBVZ010000058.1"/>
</dbReference>
<feature type="site" description="Lowers pKa of active site Tyr" evidence="3">
    <location>
        <position position="77"/>
    </location>
</feature>
<evidence type="ECO:0000256" key="3">
    <source>
        <dbReference type="PIRSR" id="PIRSR000097-3"/>
    </source>
</evidence>
<evidence type="ECO:0000259" key="4">
    <source>
        <dbReference type="Pfam" id="PF00248"/>
    </source>
</evidence>
<name>A0A7Y0L5C3_9FIRM</name>
<feature type="active site" description="Proton donor" evidence="1">
    <location>
        <position position="52"/>
    </location>
</feature>
<dbReference type="PANTHER" id="PTHR43638:SF3">
    <property type="entry name" value="ALDEHYDE REDUCTASE"/>
    <property type="match status" value="1"/>
</dbReference>
<dbReference type="AlphaFoldDB" id="A0A7Y0L5C3"/>
<dbReference type="GO" id="GO:0016491">
    <property type="term" value="F:oxidoreductase activity"/>
    <property type="evidence" value="ECO:0007669"/>
    <property type="project" value="InterPro"/>
</dbReference>
<proteinExistence type="predicted"/>
<comment type="caution">
    <text evidence="5">The sequence shown here is derived from an EMBL/GenBank/DDBJ whole genome shotgun (WGS) entry which is preliminary data.</text>
</comment>
<dbReference type="PANTHER" id="PTHR43638">
    <property type="entry name" value="OXIDOREDUCTASE, ALDO/KETO REDUCTASE FAMILY PROTEIN"/>
    <property type="match status" value="1"/>
</dbReference>
<dbReference type="InterPro" id="IPR018170">
    <property type="entry name" value="Aldo/ket_reductase_CS"/>
</dbReference>
<dbReference type="PROSITE" id="PS00062">
    <property type="entry name" value="ALDOKETO_REDUCTASE_2"/>
    <property type="match status" value="1"/>
</dbReference>
<evidence type="ECO:0000256" key="1">
    <source>
        <dbReference type="PIRSR" id="PIRSR000097-1"/>
    </source>
</evidence>
<evidence type="ECO:0000256" key="2">
    <source>
        <dbReference type="PIRSR" id="PIRSR000097-2"/>
    </source>
</evidence>
<sequence length="282" mass="30951">MQEVVIHGHHVPAVGQGTWKMGADPSRHTAEVDALRHGIEQGLTLIDTAEMYADGGAERVVGEAIRDVRDQVFVVSKVWPTHMGASDLLGALEQSLKRLKIDAVDLYLLHWPSRHHPLAESLGALKKAQDRGLARHVGVSNFPTPQLKQAESVVPDLTIAADQVEYHLENRRAEVALIPYAAERQIAVMAYSPVKNLRSLSANDGRFQVLDTLAKKYDCTPETIALAFLIHHGSVIAIPKAVQKSHIDANRQALELVLTSEDLAAIDRAFPPASEELEYQAL</sequence>
<dbReference type="SUPFAM" id="SSF51430">
    <property type="entry name" value="NAD(P)-linked oxidoreductase"/>
    <property type="match status" value="1"/>
</dbReference>
<dbReference type="InterPro" id="IPR023210">
    <property type="entry name" value="NADP_OxRdtase_dom"/>
</dbReference>
<dbReference type="InterPro" id="IPR020471">
    <property type="entry name" value="AKR"/>
</dbReference>
<dbReference type="InterPro" id="IPR036812">
    <property type="entry name" value="NAD(P)_OxRdtase_dom_sf"/>
</dbReference>
<dbReference type="Proteomes" id="UP000533476">
    <property type="component" value="Unassembled WGS sequence"/>
</dbReference>
<dbReference type="Gene3D" id="3.20.20.100">
    <property type="entry name" value="NADP-dependent oxidoreductase domain"/>
    <property type="match status" value="1"/>
</dbReference>
<dbReference type="PIRSF" id="PIRSF000097">
    <property type="entry name" value="AKR"/>
    <property type="match status" value="1"/>
</dbReference>
<accession>A0A7Y0L5C3</accession>